<evidence type="ECO:0000313" key="1">
    <source>
        <dbReference type="EMBL" id="KAK6329788.1"/>
    </source>
</evidence>
<organism evidence="1 2">
    <name type="scientific">Orbilia blumenaviensis</name>
    <dbReference type="NCBI Taxonomy" id="1796055"/>
    <lineage>
        <taxon>Eukaryota</taxon>
        <taxon>Fungi</taxon>
        <taxon>Dikarya</taxon>
        <taxon>Ascomycota</taxon>
        <taxon>Pezizomycotina</taxon>
        <taxon>Orbiliomycetes</taxon>
        <taxon>Orbiliales</taxon>
        <taxon>Orbiliaceae</taxon>
        <taxon>Orbilia</taxon>
    </lineage>
</organism>
<reference evidence="1 2" key="1">
    <citation type="submission" date="2019-10" db="EMBL/GenBank/DDBJ databases">
        <authorList>
            <person name="Palmer J.M."/>
        </authorList>
    </citation>
    <scope>NUCLEOTIDE SEQUENCE [LARGE SCALE GENOMIC DNA]</scope>
    <source>
        <strain evidence="1 2">TWF730</strain>
    </source>
</reference>
<comment type="caution">
    <text evidence="1">The sequence shown here is derived from an EMBL/GenBank/DDBJ whole genome shotgun (WGS) entry which is preliminary data.</text>
</comment>
<name>A0AAV9TXW9_9PEZI</name>
<protein>
    <submittedName>
        <fullName evidence="1">Uncharacterized protein</fullName>
    </submittedName>
</protein>
<sequence length="187" mass="20610">MRQPTPVDVVNVSVLIVIPGQAYASNIDKLLRHQLEDRTALIRRKRGPRGAGLICTDRSLMKTYTSPFTHRQIDRDYPIPPPVCTSRTLRGCYGSADSPPALNVSRSPQEADANIRIGRPPCSAAWLDRQFVSTCLDRAADSLSVEVLVARGGSSYNAIYRHSKEGNAELGEEPWSLDCVRVHDVGI</sequence>
<proteinExistence type="predicted"/>
<dbReference type="AlphaFoldDB" id="A0AAV9TXW9"/>
<gene>
    <name evidence="1" type="ORF">TWF730_006087</name>
</gene>
<dbReference type="Proteomes" id="UP001373714">
    <property type="component" value="Unassembled WGS sequence"/>
</dbReference>
<dbReference type="EMBL" id="JAVHNS010000020">
    <property type="protein sequence ID" value="KAK6329788.1"/>
    <property type="molecule type" value="Genomic_DNA"/>
</dbReference>
<keyword evidence="2" id="KW-1185">Reference proteome</keyword>
<accession>A0AAV9TXW9</accession>
<evidence type="ECO:0000313" key="2">
    <source>
        <dbReference type="Proteomes" id="UP001373714"/>
    </source>
</evidence>